<comment type="subcellular location">
    <subcellularLocation>
        <location evidence="1">Virion</location>
    </subcellularLocation>
</comment>
<feature type="region of interest" description="Disordered" evidence="4">
    <location>
        <begin position="530"/>
        <end position="554"/>
    </location>
</feature>
<comment type="caution">
    <text evidence="5">The sequence shown here is derived from an EMBL/GenBank/DDBJ whole genome shotgun (WGS) entry which is preliminary data.</text>
</comment>
<dbReference type="RefSeq" id="WP_281806833.1">
    <property type="nucleotide sequence ID" value="NZ_BSDO01000002.1"/>
</dbReference>
<name>A0A9W6CMC7_XANFL</name>
<evidence type="ECO:0000313" key="6">
    <source>
        <dbReference type="EMBL" id="MDR6332357.1"/>
    </source>
</evidence>
<dbReference type="InterPro" id="IPR020991">
    <property type="entry name" value="Connector_podovirus"/>
</dbReference>
<evidence type="ECO:0000256" key="1">
    <source>
        <dbReference type="ARBA" id="ARBA00004328"/>
    </source>
</evidence>
<sequence>MRQRWKDERTPSDKAKVVIELGDRLFSNRATMESLWQQIADQFYPERAEFTLQRTPGAEFADHLMTSYPVKLREELASSIQAMLRPPGQKWFGMSSGREEIDQHDSAAPWLERSGLRLWRALEDPKALFMRATTAADHDFVAFGNAVLTVERHPAGVGFLLQNWHLRDVAWAENALREVDTVARRFKGTARGLLQEFGRQNVCDKVVEMMEKNPYGDVPCFSVVVPVEVWDYAYTGESENAKARRREAFPFMQIVVDKAHEHVMRETPLRINPYVIVRWRLSTLSPYAFAPPTIIGLPDARLLQRMTLSMLESAEKGVDPPLIARGEKLRGGVNVYAGGVTYVDPDYDDRTGKVVEALFETQAFEPAKEFYDRHMAMMKDLFYLNKLTLPEFKDMTAYEVQKRMEEFARAATPLFGPLETEYNGRVLEKSIAIGFQTDLFGPREEIPAVLRGRELAFTYKSPLRQAAEEVKAQQLGTGLQLMQGAAAFDPTVPQNVDLNKATRESLRGLGWPSGWIKPEDQVQQEREAQAKQQQADSALQQVQRGGEAAGAVAGAAKDAAAAGINIPSLLQGLGGAAA</sequence>
<keyword evidence="8" id="KW-1185">Reference proteome</keyword>
<dbReference type="EMBL" id="BSDO01000002">
    <property type="protein sequence ID" value="GLI21894.1"/>
    <property type="molecule type" value="Genomic_DNA"/>
</dbReference>
<accession>A0A9W6CMC7</accession>
<dbReference type="AlphaFoldDB" id="A0A9W6CMC7"/>
<reference evidence="6 8" key="2">
    <citation type="submission" date="2023-07" db="EMBL/GenBank/DDBJ databases">
        <title>Genomic Encyclopedia of Type Strains, Phase IV (KMG-IV): sequencing the most valuable type-strain genomes for metagenomic binning, comparative biology and taxonomic classification.</title>
        <authorList>
            <person name="Goeker M."/>
        </authorList>
    </citation>
    <scope>NUCLEOTIDE SEQUENCE [LARGE SCALE GENOMIC DNA]</scope>
    <source>
        <strain evidence="6 8">DSM 338</strain>
    </source>
</reference>
<dbReference type="GeneID" id="95762359"/>
<evidence type="ECO:0000313" key="5">
    <source>
        <dbReference type="EMBL" id="GLI21894.1"/>
    </source>
</evidence>
<evidence type="ECO:0000313" key="7">
    <source>
        <dbReference type="Proteomes" id="UP001144397"/>
    </source>
</evidence>
<evidence type="ECO:0008006" key="9">
    <source>
        <dbReference type="Google" id="ProtNLM"/>
    </source>
</evidence>
<dbReference type="Proteomes" id="UP001144397">
    <property type="component" value="Unassembled WGS sequence"/>
</dbReference>
<gene>
    <name evidence="6" type="ORF">GGQ86_000804</name>
    <name evidence="5" type="ORF">XFLAVUS301_15680</name>
</gene>
<reference evidence="5" key="1">
    <citation type="submission" date="2022-12" db="EMBL/GenBank/DDBJ databases">
        <title>Reference genome sequencing for broad-spectrum identification of bacterial and archaeal isolates by mass spectrometry.</title>
        <authorList>
            <person name="Sekiguchi Y."/>
            <person name="Tourlousse D.M."/>
        </authorList>
    </citation>
    <scope>NUCLEOTIDE SEQUENCE</scope>
    <source>
        <strain evidence="5">301</strain>
    </source>
</reference>
<proteinExistence type="predicted"/>
<dbReference type="Proteomes" id="UP001245370">
    <property type="component" value="Unassembled WGS sequence"/>
</dbReference>
<organism evidence="5 7">
    <name type="scientific">Xanthobacter flavus</name>
    <dbReference type="NCBI Taxonomy" id="281"/>
    <lineage>
        <taxon>Bacteria</taxon>
        <taxon>Pseudomonadati</taxon>
        <taxon>Pseudomonadota</taxon>
        <taxon>Alphaproteobacteria</taxon>
        <taxon>Hyphomicrobiales</taxon>
        <taxon>Xanthobacteraceae</taxon>
        <taxon>Xanthobacter</taxon>
    </lineage>
</organism>
<dbReference type="EMBL" id="JAVDPY010000001">
    <property type="protein sequence ID" value="MDR6332357.1"/>
    <property type="molecule type" value="Genomic_DNA"/>
</dbReference>
<keyword evidence="3" id="KW-0231">Viral genome packaging</keyword>
<dbReference type="Pfam" id="PF12236">
    <property type="entry name" value="Head-tail_con"/>
    <property type="match status" value="1"/>
</dbReference>
<evidence type="ECO:0000256" key="2">
    <source>
        <dbReference type="ARBA" id="ARBA00022612"/>
    </source>
</evidence>
<protein>
    <recommendedName>
        <fullName evidence="9">Bacteriophage head to tail connecting protein</fullName>
    </recommendedName>
</protein>
<evidence type="ECO:0000256" key="4">
    <source>
        <dbReference type="SAM" id="MobiDB-lite"/>
    </source>
</evidence>
<keyword evidence="2" id="KW-1188">Viral release from host cell</keyword>
<evidence type="ECO:0000256" key="3">
    <source>
        <dbReference type="ARBA" id="ARBA00023219"/>
    </source>
</evidence>
<evidence type="ECO:0000313" key="8">
    <source>
        <dbReference type="Proteomes" id="UP001245370"/>
    </source>
</evidence>